<feature type="signal peptide" evidence="1">
    <location>
        <begin position="1"/>
        <end position="21"/>
    </location>
</feature>
<dbReference type="Pfam" id="PF13883">
    <property type="entry name" value="CREG_beta-barrel"/>
    <property type="match status" value="1"/>
</dbReference>
<dbReference type="PANTHER" id="PTHR37273:SF1">
    <property type="entry name" value="ADL397C-AP"/>
    <property type="match status" value="1"/>
</dbReference>
<keyword evidence="1" id="KW-0732">Signal</keyword>
<reference evidence="3" key="1">
    <citation type="journal article" date="2020" name="Fungal Divers.">
        <title>Resolving the Mortierellaceae phylogeny through synthesis of multi-gene phylogenetics and phylogenomics.</title>
        <authorList>
            <person name="Vandepol N."/>
            <person name="Liber J."/>
            <person name="Desiro A."/>
            <person name="Na H."/>
            <person name="Kennedy M."/>
            <person name="Barry K."/>
            <person name="Grigoriev I.V."/>
            <person name="Miller A.N."/>
            <person name="O'Donnell K."/>
            <person name="Stajich J.E."/>
            <person name="Bonito G."/>
        </authorList>
    </citation>
    <scope>NUCLEOTIDE SEQUENCE</scope>
    <source>
        <strain evidence="3">KOD1015</strain>
    </source>
</reference>
<evidence type="ECO:0000313" key="3">
    <source>
        <dbReference type="EMBL" id="KAF9579758.1"/>
    </source>
</evidence>
<proteinExistence type="predicted"/>
<sequence>MPSIRSCIALSLTLLSTFALARPTTGCHGDSGVRAVGETRGQAAGLARDLIKNTGVGTLMSIMNAEQHGGVVEGYPFGSMDYYVDDCDDSGTPLMLLSHLQINVQNARTRNAVSLAVRKLPAPGERGNPMVDPRVTLMGRLVDVPADKQAKAEACFVAKHPEAKWWLPGAGFHDFKWYTLDIQEMYYIGGFGGIHYIGWIDVDAYYQSRPRIASRPKSDEEIYSFLAQRDISQDAF</sequence>
<dbReference type="InterPro" id="IPR055343">
    <property type="entry name" value="CREG_beta-barrel"/>
</dbReference>
<feature type="domain" description="CREG-like beta-barrel" evidence="2">
    <location>
        <begin position="39"/>
        <end position="207"/>
    </location>
</feature>
<evidence type="ECO:0000256" key="1">
    <source>
        <dbReference type="SAM" id="SignalP"/>
    </source>
</evidence>
<dbReference type="Proteomes" id="UP000780801">
    <property type="component" value="Unassembled WGS sequence"/>
</dbReference>
<gene>
    <name evidence="3" type="ORF">BGW38_003858</name>
</gene>
<keyword evidence="4" id="KW-1185">Reference proteome</keyword>
<dbReference type="PANTHER" id="PTHR37273">
    <property type="entry name" value="CHROMOSOME 8, WHOLE GENOME SHOTGUN SEQUENCE"/>
    <property type="match status" value="1"/>
</dbReference>
<protein>
    <recommendedName>
        <fullName evidence="2">CREG-like beta-barrel domain-containing protein</fullName>
    </recommendedName>
</protein>
<evidence type="ECO:0000313" key="4">
    <source>
        <dbReference type="Proteomes" id="UP000780801"/>
    </source>
</evidence>
<dbReference type="Gene3D" id="2.30.110.10">
    <property type="entry name" value="Electron Transport, Fmn-binding Protein, Chain A"/>
    <property type="match status" value="1"/>
</dbReference>
<feature type="chain" id="PRO_5040249973" description="CREG-like beta-barrel domain-containing protein" evidence="1">
    <location>
        <begin position="22"/>
        <end position="236"/>
    </location>
</feature>
<evidence type="ECO:0000259" key="2">
    <source>
        <dbReference type="Pfam" id="PF13883"/>
    </source>
</evidence>
<dbReference type="OrthoDB" id="2138282at2759"/>
<dbReference type="SUPFAM" id="SSF50475">
    <property type="entry name" value="FMN-binding split barrel"/>
    <property type="match status" value="1"/>
</dbReference>
<dbReference type="EMBL" id="JAABOA010002515">
    <property type="protein sequence ID" value="KAF9579758.1"/>
    <property type="molecule type" value="Genomic_DNA"/>
</dbReference>
<dbReference type="AlphaFoldDB" id="A0A9P6KCE8"/>
<accession>A0A9P6KCE8</accession>
<organism evidence="3 4">
    <name type="scientific">Lunasporangiospora selenospora</name>
    <dbReference type="NCBI Taxonomy" id="979761"/>
    <lineage>
        <taxon>Eukaryota</taxon>
        <taxon>Fungi</taxon>
        <taxon>Fungi incertae sedis</taxon>
        <taxon>Mucoromycota</taxon>
        <taxon>Mortierellomycotina</taxon>
        <taxon>Mortierellomycetes</taxon>
        <taxon>Mortierellales</taxon>
        <taxon>Mortierellaceae</taxon>
        <taxon>Lunasporangiospora</taxon>
    </lineage>
</organism>
<comment type="caution">
    <text evidence="3">The sequence shown here is derived from an EMBL/GenBank/DDBJ whole genome shotgun (WGS) entry which is preliminary data.</text>
</comment>
<dbReference type="InterPro" id="IPR012349">
    <property type="entry name" value="Split_barrel_FMN-bd"/>
</dbReference>
<name>A0A9P6KCE8_9FUNG</name>